<evidence type="ECO:0000313" key="1">
    <source>
        <dbReference type="EMBL" id="KAH3855323.1"/>
    </source>
</evidence>
<reference evidence="1" key="1">
    <citation type="journal article" date="2019" name="bioRxiv">
        <title>The Genome of the Zebra Mussel, Dreissena polymorpha: A Resource for Invasive Species Research.</title>
        <authorList>
            <person name="McCartney M.A."/>
            <person name="Auch B."/>
            <person name="Kono T."/>
            <person name="Mallez S."/>
            <person name="Zhang Y."/>
            <person name="Obille A."/>
            <person name="Becker A."/>
            <person name="Abrahante J.E."/>
            <person name="Garbe J."/>
            <person name="Badalamenti J.P."/>
            <person name="Herman A."/>
            <person name="Mangelson H."/>
            <person name="Liachko I."/>
            <person name="Sullivan S."/>
            <person name="Sone E.D."/>
            <person name="Koren S."/>
            <person name="Silverstein K.A.T."/>
            <person name="Beckman K.B."/>
            <person name="Gohl D.M."/>
        </authorList>
    </citation>
    <scope>NUCLEOTIDE SEQUENCE</scope>
    <source>
        <strain evidence="1">Duluth1</strain>
        <tissue evidence="1">Whole animal</tissue>
    </source>
</reference>
<gene>
    <name evidence="1" type="ORF">DPMN_097889</name>
</gene>
<accession>A0A9D4LBA6</accession>
<keyword evidence="2" id="KW-1185">Reference proteome</keyword>
<dbReference type="Proteomes" id="UP000828390">
    <property type="component" value="Unassembled WGS sequence"/>
</dbReference>
<evidence type="ECO:0000313" key="2">
    <source>
        <dbReference type="Proteomes" id="UP000828390"/>
    </source>
</evidence>
<dbReference type="EMBL" id="JAIWYP010000003">
    <property type="protein sequence ID" value="KAH3855323.1"/>
    <property type="molecule type" value="Genomic_DNA"/>
</dbReference>
<dbReference type="AlphaFoldDB" id="A0A9D4LBA6"/>
<name>A0A9D4LBA6_DREPO</name>
<protein>
    <submittedName>
        <fullName evidence="1">Uncharacterized protein</fullName>
    </submittedName>
</protein>
<organism evidence="1 2">
    <name type="scientific">Dreissena polymorpha</name>
    <name type="common">Zebra mussel</name>
    <name type="synonym">Mytilus polymorpha</name>
    <dbReference type="NCBI Taxonomy" id="45954"/>
    <lineage>
        <taxon>Eukaryota</taxon>
        <taxon>Metazoa</taxon>
        <taxon>Spiralia</taxon>
        <taxon>Lophotrochozoa</taxon>
        <taxon>Mollusca</taxon>
        <taxon>Bivalvia</taxon>
        <taxon>Autobranchia</taxon>
        <taxon>Heteroconchia</taxon>
        <taxon>Euheterodonta</taxon>
        <taxon>Imparidentia</taxon>
        <taxon>Neoheterodontei</taxon>
        <taxon>Myida</taxon>
        <taxon>Dreissenoidea</taxon>
        <taxon>Dreissenidae</taxon>
        <taxon>Dreissena</taxon>
    </lineage>
</organism>
<sequence>MPPVTAADIRGLLNFKYRQDINREADRATGQQFVRFIQATKGDGATINGITLKPHDVLMWMTGSSEIPAVGFHKLIDIEFGLEERVNTCALCVTLKHLTPMAEDPVLYFTDRLIKSSMFCAM</sequence>
<reference evidence="1" key="2">
    <citation type="submission" date="2020-11" db="EMBL/GenBank/DDBJ databases">
        <authorList>
            <person name="McCartney M.A."/>
            <person name="Auch B."/>
            <person name="Kono T."/>
            <person name="Mallez S."/>
            <person name="Becker A."/>
            <person name="Gohl D.M."/>
            <person name="Silverstein K.A.T."/>
            <person name="Koren S."/>
            <person name="Bechman K.B."/>
            <person name="Herman A."/>
            <person name="Abrahante J.E."/>
            <person name="Garbe J."/>
        </authorList>
    </citation>
    <scope>NUCLEOTIDE SEQUENCE</scope>
    <source>
        <strain evidence="1">Duluth1</strain>
        <tissue evidence="1">Whole animal</tissue>
    </source>
</reference>
<proteinExistence type="predicted"/>
<comment type="caution">
    <text evidence="1">The sequence shown here is derived from an EMBL/GenBank/DDBJ whole genome shotgun (WGS) entry which is preliminary data.</text>
</comment>